<sequence length="493" mass="56239">MAQNIDFSGSDHIQTPQYLDFHPPSQETSEEDSNELFQKFLEDLKELAEYNNSLSKDRPIFLNDNEEHSVQNEESLENSSNEIDASNSNQEQEEPPQDFDIHQLIEECSIKSFYCIHDNVDDLIESALNSKLLLINSNSQRLDKEEQEVKNIVEQPAEHGNRNTQSLQNFRVIHKSSISLNNTSQISPVHAIAPILSTKEPEHSLSMGYDHLSITLETESDEVTESSAKNLLPIPSECEVTSEDESKCDVPIQDQSCSIFTTFSNPLFKDNDDLDSSDDESLPDEDVLAEEFKVYSNPLFDEDEINSDKLDPYCFNVESDFIESLLNLQDGDSQREEIDIVIETDDVLPSSVENDDDSSNDPLLEEADLFLASDNSIPSGIESSADDPEGDIRFWKNYLSMIPFFLMSHLILILRINRREINVSTKIEDDDYFPFMFVIRFFLQYLIFPEVSPLFLSAESEDTIFDPGFTPSVIEVFLCWIFVPVSKIFTSFL</sequence>
<accession>A0A6L2L1S7</accession>
<name>A0A6L2L1S7_TANCI</name>
<dbReference type="EMBL" id="BKCJ010003458">
    <property type="protein sequence ID" value="GEU55209.1"/>
    <property type="molecule type" value="Genomic_DNA"/>
</dbReference>
<organism evidence="2">
    <name type="scientific">Tanacetum cinerariifolium</name>
    <name type="common">Dalmatian daisy</name>
    <name type="synonym">Chrysanthemum cinerariifolium</name>
    <dbReference type="NCBI Taxonomy" id="118510"/>
    <lineage>
        <taxon>Eukaryota</taxon>
        <taxon>Viridiplantae</taxon>
        <taxon>Streptophyta</taxon>
        <taxon>Embryophyta</taxon>
        <taxon>Tracheophyta</taxon>
        <taxon>Spermatophyta</taxon>
        <taxon>Magnoliopsida</taxon>
        <taxon>eudicotyledons</taxon>
        <taxon>Gunneridae</taxon>
        <taxon>Pentapetalae</taxon>
        <taxon>asterids</taxon>
        <taxon>campanulids</taxon>
        <taxon>Asterales</taxon>
        <taxon>Asteraceae</taxon>
        <taxon>Asteroideae</taxon>
        <taxon>Anthemideae</taxon>
        <taxon>Anthemidinae</taxon>
        <taxon>Tanacetum</taxon>
    </lineage>
</organism>
<evidence type="ECO:0000256" key="1">
    <source>
        <dbReference type="SAM" id="MobiDB-lite"/>
    </source>
</evidence>
<feature type="compositionally biased region" description="Polar residues" evidence="1">
    <location>
        <begin position="1"/>
        <end position="17"/>
    </location>
</feature>
<gene>
    <name evidence="2" type="ORF">Tci_027187</name>
</gene>
<comment type="caution">
    <text evidence="2">The sequence shown here is derived from an EMBL/GenBank/DDBJ whole genome shotgun (WGS) entry which is preliminary data.</text>
</comment>
<proteinExistence type="predicted"/>
<feature type="region of interest" description="Disordered" evidence="1">
    <location>
        <begin position="67"/>
        <end position="97"/>
    </location>
</feature>
<reference evidence="2" key="1">
    <citation type="journal article" date="2019" name="Sci. Rep.">
        <title>Draft genome of Tanacetum cinerariifolium, the natural source of mosquito coil.</title>
        <authorList>
            <person name="Yamashiro T."/>
            <person name="Shiraishi A."/>
            <person name="Satake H."/>
            <person name="Nakayama K."/>
        </authorList>
    </citation>
    <scope>NUCLEOTIDE SEQUENCE</scope>
</reference>
<feature type="region of interest" description="Disordered" evidence="1">
    <location>
        <begin position="1"/>
        <end position="34"/>
    </location>
</feature>
<evidence type="ECO:0000313" key="2">
    <source>
        <dbReference type="EMBL" id="GEU55209.1"/>
    </source>
</evidence>
<dbReference type="AlphaFoldDB" id="A0A6L2L1S7"/>
<protein>
    <submittedName>
        <fullName evidence="2">Uncharacterized protein</fullName>
    </submittedName>
</protein>